<protein>
    <submittedName>
        <fullName evidence="1">Uncharacterized protein</fullName>
    </submittedName>
</protein>
<evidence type="ECO:0000313" key="2">
    <source>
        <dbReference type="Proteomes" id="UP001159363"/>
    </source>
</evidence>
<name>A0ABQ9GCX6_9NEOP</name>
<dbReference type="Proteomes" id="UP001159363">
    <property type="component" value="Chromosome 13"/>
</dbReference>
<gene>
    <name evidence="1" type="ORF">PR048_030957</name>
</gene>
<proteinExistence type="predicted"/>
<reference evidence="1 2" key="1">
    <citation type="submission" date="2023-02" db="EMBL/GenBank/DDBJ databases">
        <title>LHISI_Scaffold_Assembly.</title>
        <authorList>
            <person name="Stuart O.P."/>
            <person name="Cleave R."/>
            <person name="Magrath M.J.L."/>
            <person name="Mikheyev A.S."/>
        </authorList>
    </citation>
    <scope>NUCLEOTIDE SEQUENCE [LARGE SCALE GENOMIC DNA]</scope>
    <source>
        <strain evidence="1">Daus_M_001</strain>
        <tissue evidence="1">Leg muscle</tissue>
    </source>
</reference>
<organism evidence="1 2">
    <name type="scientific">Dryococelus australis</name>
    <dbReference type="NCBI Taxonomy" id="614101"/>
    <lineage>
        <taxon>Eukaryota</taxon>
        <taxon>Metazoa</taxon>
        <taxon>Ecdysozoa</taxon>
        <taxon>Arthropoda</taxon>
        <taxon>Hexapoda</taxon>
        <taxon>Insecta</taxon>
        <taxon>Pterygota</taxon>
        <taxon>Neoptera</taxon>
        <taxon>Polyneoptera</taxon>
        <taxon>Phasmatodea</taxon>
        <taxon>Verophasmatodea</taxon>
        <taxon>Anareolatae</taxon>
        <taxon>Phasmatidae</taxon>
        <taxon>Eurycanthinae</taxon>
        <taxon>Dryococelus</taxon>
    </lineage>
</organism>
<sequence>MRVIEGETGDPRENRLTGVFVSHDSHMRKSGSDAVRKLKPVRLGGRRAGKPLSYRGLNLIGERWSTTILLAGEDIARSFISAFLNIVCHNAVSQTAGGNLLASPPFAAGSSQSHTRAVPRASLSPTENGHAHIKRTATPHLTMSLYNMSPAKLVSAVLYTLEQKSLVHCLPPLTELTLLLDSATRSEAIFQSAECILLANPELATQVNKRLLWIMEVVDKRKPASVYTGGMETILCPDNFKKFHFPQRYILQTNADGAAIFLLATLSIDLALADREGGITQRSPTAIECICPPFPIQLYSRTLSIAASAVL</sequence>
<dbReference type="EMBL" id="JARBHB010000014">
    <property type="protein sequence ID" value="KAJ8869381.1"/>
    <property type="molecule type" value="Genomic_DNA"/>
</dbReference>
<keyword evidence="2" id="KW-1185">Reference proteome</keyword>
<evidence type="ECO:0000313" key="1">
    <source>
        <dbReference type="EMBL" id="KAJ8869381.1"/>
    </source>
</evidence>
<comment type="caution">
    <text evidence="1">The sequence shown here is derived from an EMBL/GenBank/DDBJ whole genome shotgun (WGS) entry which is preliminary data.</text>
</comment>
<accession>A0ABQ9GCX6</accession>